<gene>
    <name evidence="1" type="ordered locus">Slip_1462</name>
</gene>
<dbReference type="InterPro" id="IPR010181">
    <property type="entry name" value="CGCAxxGCC_motif"/>
</dbReference>
<proteinExistence type="predicted"/>
<dbReference type="KEGG" id="slp:Slip_1462"/>
<dbReference type="STRING" id="643648.Slip_1462"/>
<name>D7CNE0_SYNLT</name>
<dbReference type="RefSeq" id="WP_013175627.1">
    <property type="nucleotide sequence ID" value="NC_014220.1"/>
</dbReference>
<keyword evidence="2" id="KW-1185">Reference proteome</keyword>
<dbReference type="Pfam" id="PF09719">
    <property type="entry name" value="C_GCAxxG_C_C"/>
    <property type="match status" value="1"/>
</dbReference>
<reference evidence="2" key="1">
    <citation type="journal article" date="2010" name="Stand. Genomic Sci.">
        <title>Complete genome sequence of Syntrophothermus lipocalidus type strain (TGB-C1T).</title>
        <authorList>
            <consortium name="US DOE Joint Genome Institute (JGI-PGF)"/>
            <person name="Djao O."/>
            <person name="Zhang X."/>
            <person name="Lucas S."/>
            <person name="Lapidus A."/>
            <person name="Glavina Del Rio T."/>
            <person name="Nolan M."/>
            <person name="Tice H."/>
            <person name="Cheng J."/>
            <person name="Han C."/>
            <person name="Tapia R."/>
            <person name="Goodwin L."/>
            <person name="Pitluck S."/>
            <person name="Liolios K."/>
            <person name="Ivanova N."/>
            <person name="Mavromatis K."/>
            <person name="Mikhailova N."/>
            <person name="Ovchinnikova G."/>
            <person name="Pati A."/>
            <person name="Brambilla E."/>
            <person name="Chen A."/>
            <person name="Palaniappan K."/>
            <person name="Land M."/>
            <person name="Hauser L."/>
            <person name="Chang Y."/>
            <person name="Jeffries C."/>
            <person name="Rohde M."/>
            <person name="Sikorski J."/>
            <person name="Spring S."/>
            <person name="Goker M."/>
            <person name="Detter J."/>
            <person name="Woyke T."/>
            <person name="Bristow J."/>
            <person name="Eisen J."/>
            <person name="Markowitz V."/>
            <person name="Hugenholtz P."/>
            <person name="Kyrpides N."/>
            <person name="Klenk H."/>
        </authorList>
    </citation>
    <scope>NUCLEOTIDE SEQUENCE [LARGE SCALE GENOMIC DNA]</scope>
    <source>
        <strain evidence="2">DSM 12680 / TGB-C1</strain>
    </source>
</reference>
<dbReference type="eggNOG" id="COG1433">
    <property type="taxonomic scope" value="Bacteria"/>
</dbReference>
<dbReference type="NCBIfam" id="TIGR01909">
    <property type="entry name" value="C_GCAxxG_C_C"/>
    <property type="match status" value="1"/>
</dbReference>
<dbReference type="OrthoDB" id="1624765at2"/>
<evidence type="ECO:0000313" key="1">
    <source>
        <dbReference type="EMBL" id="ADI02225.1"/>
    </source>
</evidence>
<organism evidence="1 2">
    <name type="scientific">Syntrophothermus lipocalidus (strain DSM 12680 / TGB-C1)</name>
    <dbReference type="NCBI Taxonomy" id="643648"/>
    <lineage>
        <taxon>Bacteria</taxon>
        <taxon>Bacillati</taxon>
        <taxon>Bacillota</taxon>
        <taxon>Clostridia</taxon>
        <taxon>Eubacteriales</taxon>
        <taxon>Syntrophomonadaceae</taxon>
        <taxon>Syntrophothermus</taxon>
    </lineage>
</organism>
<reference evidence="1 2" key="2">
    <citation type="journal article" date="2010" name="Stand. Genomic Sci.">
        <title>Complete genome sequence of Syntrophothermus lipocalidus type strain (TGB-C1).</title>
        <authorList>
            <person name="Djao O.D."/>
            <person name="Zhang X."/>
            <person name="Lucas S."/>
            <person name="Lapidus A."/>
            <person name="Del Rio T.G."/>
            <person name="Nolan M."/>
            <person name="Tice H."/>
            <person name="Cheng J.F."/>
            <person name="Han C."/>
            <person name="Tapia R."/>
            <person name="Goodwin L."/>
            <person name="Pitluck S."/>
            <person name="Liolios K."/>
            <person name="Ivanova N."/>
            <person name="Mavromatis K."/>
            <person name="Mikhailova N."/>
            <person name="Ovchinnikova G."/>
            <person name="Pati A."/>
            <person name="Brambilla E."/>
            <person name="Chen A."/>
            <person name="Palaniappan K."/>
            <person name="Land M."/>
            <person name="Hauser L."/>
            <person name="Chang Y.J."/>
            <person name="Jeffries C.D."/>
            <person name="Rohde M."/>
            <person name="Sikorski J."/>
            <person name="Spring S."/>
            <person name="Goker M."/>
            <person name="Detter J.C."/>
            <person name="Woyke T."/>
            <person name="Bristow J."/>
            <person name="Eisen J.A."/>
            <person name="Markowitz V."/>
            <person name="Hugenholtz P."/>
            <person name="Kyrpides N.C."/>
            <person name="Klenk H.P."/>
        </authorList>
    </citation>
    <scope>NUCLEOTIDE SEQUENCE [LARGE SCALE GENOMIC DNA]</scope>
    <source>
        <strain evidence="2">DSM 12680 / TGB-C1</strain>
    </source>
</reference>
<protein>
    <submittedName>
        <fullName evidence="1">C_GCAxxG_C_C family protein</fullName>
    </submittedName>
</protein>
<evidence type="ECO:0000313" key="2">
    <source>
        <dbReference type="Proteomes" id="UP000000378"/>
    </source>
</evidence>
<dbReference type="AlphaFoldDB" id="D7CNE0"/>
<sequence length="172" mass="19007">MSEDLVQKAKDNARQNFREGLNCAESVLKAILDTGVTDFPPEVVAMATGFGGGMGLSGNNCGALIGAVMAVGAVHGRKNPLEGEFQERVDRLYGNPGLYRFFNGLPHEFKAKFQYLDCAKLNENYPEWQDKERFRQCMKMVIEAAGMAMEYIIKGKEEGYIQPFGPNVAGKE</sequence>
<dbReference type="EMBL" id="CP002048">
    <property type="protein sequence ID" value="ADI02225.1"/>
    <property type="molecule type" value="Genomic_DNA"/>
</dbReference>
<dbReference type="HOGENOM" id="CLU_091283_0_1_9"/>
<dbReference type="Proteomes" id="UP000000378">
    <property type="component" value="Chromosome"/>
</dbReference>
<accession>D7CNE0</accession>